<dbReference type="EMBL" id="JAENHL010000006">
    <property type="protein sequence ID" value="MBK1866804.1"/>
    <property type="molecule type" value="Genomic_DNA"/>
</dbReference>
<name>A0ACC5R2E5_9HYPH</name>
<evidence type="ECO:0000313" key="1">
    <source>
        <dbReference type="EMBL" id="MBK1866804.1"/>
    </source>
</evidence>
<gene>
    <name evidence="1" type="ORF">JHL16_10605</name>
</gene>
<comment type="caution">
    <text evidence="1">The sequence shown here is derived from an EMBL/GenBank/DDBJ whole genome shotgun (WGS) entry which is preliminary data.</text>
</comment>
<organism evidence="1 2">
    <name type="scientific">Taklimakanibacter albus</name>
    <dbReference type="NCBI Taxonomy" id="2800327"/>
    <lineage>
        <taxon>Bacteria</taxon>
        <taxon>Pseudomonadati</taxon>
        <taxon>Pseudomonadota</taxon>
        <taxon>Alphaproteobacteria</taxon>
        <taxon>Hyphomicrobiales</taxon>
        <taxon>Aestuariivirgaceae</taxon>
        <taxon>Taklimakanibacter</taxon>
    </lineage>
</organism>
<proteinExistence type="predicted"/>
<keyword evidence="2" id="KW-1185">Reference proteome</keyword>
<reference evidence="1" key="1">
    <citation type="submission" date="2021-01" db="EMBL/GenBank/DDBJ databases">
        <authorList>
            <person name="Sun Q."/>
        </authorList>
    </citation>
    <scope>NUCLEOTIDE SEQUENCE</scope>
    <source>
        <strain evidence="1">YIM B02566</strain>
    </source>
</reference>
<sequence>MTYNVLFLCTGNTARSILAESILRKEGAGRFNAFSAGSQPKGRVNPFALKVLAALDYPTDGLRSKPWDEFASPGAPVMDFVFTVCDSAAGEMCPIWPGQPMTAHWGIEDPAAVEGSDIEKERIFSTAARYLKNRIIAFLNLPMESIDGMVLRRHLQRIGSAEGATWLALLPIDGLAPELRGALAGEKLPVDDLTEEGRRFFRVIRGGATVGFAGYELHGDDALLRSIVVLPDHKGHGIGETTLRLLIAEATQAGARRGYLITTSAAPFFEKQGFTPVDRDAVPEAILATRQAASLCPASATILTKKF</sequence>
<evidence type="ECO:0000313" key="2">
    <source>
        <dbReference type="Proteomes" id="UP000616151"/>
    </source>
</evidence>
<accession>A0ACC5R2E5</accession>
<dbReference type="Proteomes" id="UP000616151">
    <property type="component" value="Unassembled WGS sequence"/>
</dbReference>
<protein>
    <submittedName>
        <fullName evidence="1">GNAT family N-acetyltransferase</fullName>
    </submittedName>
</protein>